<keyword evidence="6" id="KW-0964">Secreted</keyword>
<feature type="compositionally biased region" description="Acidic residues" evidence="19">
    <location>
        <begin position="782"/>
        <end position="792"/>
    </location>
</feature>
<keyword evidence="8" id="KW-0336">GPI-anchor</keyword>
<evidence type="ECO:0000256" key="18">
    <source>
        <dbReference type="SAM" id="Coils"/>
    </source>
</evidence>
<evidence type="ECO:0000259" key="23">
    <source>
        <dbReference type="Pfam" id="PF12946"/>
    </source>
</evidence>
<evidence type="ECO:0000256" key="5">
    <source>
        <dbReference type="ARBA" id="ARBA00022475"/>
    </source>
</evidence>
<evidence type="ECO:0000256" key="7">
    <source>
        <dbReference type="ARBA" id="ARBA00022536"/>
    </source>
</evidence>
<proteinExistence type="predicted"/>
<evidence type="ECO:0000256" key="6">
    <source>
        <dbReference type="ARBA" id="ARBA00022525"/>
    </source>
</evidence>
<dbReference type="Pfam" id="PF07462">
    <property type="entry name" value="MSP1_C"/>
    <property type="match status" value="1"/>
</dbReference>
<keyword evidence="20" id="KW-1133">Transmembrane helix</keyword>
<feature type="compositionally biased region" description="Polar residues" evidence="19">
    <location>
        <begin position="209"/>
        <end position="233"/>
    </location>
</feature>
<evidence type="ECO:0000256" key="20">
    <source>
        <dbReference type="SAM" id="Phobius"/>
    </source>
</evidence>
<evidence type="ECO:0000256" key="9">
    <source>
        <dbReference type="ARBA" id="ARBA00022729"/>
    </source>
</evidence>
<evidence type="ECO:0000256" key="13">
    <source>
        <dbReference type="ARBA" id="ARBA00023180"/>
    </source>
</evidence>
<keyword evidence="12" id="KW-1015">Disulfide bond</keyword>
<evidence type="ECO:0000256" key="14">
    <source>
        <dbReference type="ARBA" id="ARBA00023288"/>
    </source>
</evidence>
<keyword evidence="14" id="KW-0449">Lipoprotein</keyword>
<keyword evidence="20" id="KW-0812">Transmembrane</keyword>
<feature type="domain" description="Merozoite surface protein EGF" evidence="23">
    <location>
        <begin position="1757"/>
        <end position="1793"/>
    </location>
</feature>
<dbReference type="Gene3D" id="2.10.25.10">
    <property type="entry name" value="Laminin"/>
    <property type="match status" value="2"/>
</dbReference>
<evidence type="ECO:0000256" key="2">
    <source>
        <dbReference type="ARBA" id="ARBA00004613"/>
    </source>
</evidence>
<sequence length="1862" mass="206078">MKALLFLFSFIFFVTKCQCETENYKQLLVKLDKLEALVVDGYELFHKKKIVESDIQSVNGVDPNNNVNSLNYKIRDFVGKFLELQIPGHANLLHMIRELALNNDGMKYLVESYEEFNQLMHVINFHYDLLRAKLNDMCAHEYCKIPEHLKITDKELDMLKKVVLGYRKPLDNIKDDIGKMEAFITKNKDTITKINELITTENGKMRNVQQTSSTAVVGASTGDTQTATGSTVNSQSSASAAASSPISVPSSMPQDYNQKKPIFQAIYNVIFYTNQLEEAQKLIEVLEKRVKVLKEHKSIKALLDQVAAEKSKLINNNPTTENPTTALTEAQIKEVQNKITDLENQIVAIAKTVNFDMDGLFTNAEELEYYLREKAKMAGTLITPESNKPVSTPEKTVPTMKETYPHGITYALPESSIIELIGKIGSEETFGDLQNPDDGKQPKKGITISEIKRKELQDKITNKIKIEEDKLPDLKKEYDEKFKVYEQKVNEFKPILNHFYEARLDNTLVAAKFDAFKAHREAYMKEKKELEKCTYEQNTNMINKLKKQLTYLEDYSLRKDVSDDEINYFSHMEWKLKNEIYGLAKEIQKNENKLTVENKFDFSGVVELQVQKVLIIKKIEALKNIQNLLKNAKVKDNLYIPKVYKTGEKPEPYYLIVLKKEIDKLKDFIPKIETMITTEKAKTPTGAVQIRGQSLRGASETTTTSGTANAATSTTSVSGGAGETLVSTQPTVQGPVTTATPAVTSAPGTPASQPVAPTAIPTTPTETPQGEPAAVPATTSETTEEEATEEGETTPVVPGAVPAAPGVAPATTPEAAVPAAAAPGAAAPAVPAPAAPSMSKLEYLEKLLDFLKSSYACHKHIFVTNSTMNKDLLSQYELTADEKNKIKESTCDQLDLLFNIQNNLPAMYSIYDTMINDLQNLYIELYQKEMVYNIYKNKDTDTKIKAFLETLTSNAAAAAPASAPASAPVVAPVPTPVPAPVPAPAAAVAAPAQSAVNINSQVVTNPVTTTTVSQSTPAPETVTNTASTTTTVNQNNPSGTVTDTVSNTATETPGNQASAATSTQTPVVTNTQESGATHTQTTPSAEGNTTVQASSEDEAEANNVKLDDIYEKHLSQIDKYNDYFKKFLESQKERITEMDPAQWKVLGIEIEELKKKIQISLDHFGKYKLKLERFMKKKNKISNSKEQIKKLTSLKNKLERRQNLLNNPTSVLKNYAVFFNKKREAEKKEVANTLKNTEILLKYYKARAKYYIGEPFPLKTLSEESLQKEDNYLNLEKFRVLSRMEGRLGNNIDLEKENISYLSSGLHHVFTELKEIISNKRFPGNDHAKNTAAVKEALQAYQELLPKVVTQVTAPVPALPAAAGAAPAVPGAGAAAGAQTAPAEAGSEEPAAEAGAEAAGVAPAEAAGVAPEGSTAGSTAAPAAGETAQQEATVTAAEDYDKVIALPLFGNNDDDGEEEVDQVITGETENAEPEVIVPPGINEYEVVYIKPLAGVYRTIKRQLDNHVTAFNTNIIDMLDSRLKKRNYFLDVLNSDLNPFKYPSSGEYIVKDPFKLLDLEKKKKLLGSYKYIGASIDKDMVTANDGLAYYNKMGDLYKKHLDAVNAQIKEVQDNINKQDAEIQKLGNEATNNNQKNQFNAKKAELEKYLPFLSSIQKEYGSLVSKVHGYTENLKKFLNNCEIEKKETDIIIKKLEDCSKMDEKLELYKRSKKETDVRSSGLLEKLKNSKLINEEESKKVLSELLNVQTQMLNMGSEHKCIDTNVPENAACYRYLDGTEEWRCLLNYKEDGGKCVPAPDMTCKDNNGGCAPEAECKMNENKEIVCKCTKEGSEPLFQGVFCSSSSFLSLSFLLLMLLLLLCMEL</sequence>
<evidence type="ECO:0000256" key="19">
    <source>
        <dbReference type="SAM" id="MobiDB-lite"/>
    </source>
</evidence>
<evidence type="ECO:0000259" key="22">
    <source>
        <dbReference type="Pfam" id="PF07462"/>
    </source>
</evidence>
<keyword evidence="9 21" id="KW-0732">Signal</keyword>
<dbReference type="PANTHER" id="PTHR23202">
    <property type="entry name" value="WASP INTERACTING PROTEIN-RELATED"/>
    <property type="match status" value="1"/>
</dbReference>
<feature type="signal peptide" evidence="21">
    <location>
        <begin position="1"/>
        <end position="19"/>
    </location>
</feature>
<feature type="transmembrane region" description="Helical" evidence="20">
    <location>
        <begin position="1833"/>
        <end position="1858"/>
    </location>
</feature>
<evidence type="ECO:0000313" key="24">
    <source>
        <dbReference type="EMBL" id="BAI82253.1"/>
    </source>
</evidence>
<evidence type="ECO:0000256" key="4">
    <source>
        <dbReference type="ARBA" id="ARBA00022455"/>
    </source>
</evidence>
<dbReference type="GO" id="GO:0005576">
    <property type="term" value="C:extracellular region"/>
    <property type="evidence" value="ECO:0007669"/>
    <property type="project" value="UniProtKB-SubCell"/>
</dbReference>
<name>D4AFM8_9APIC</name>
<feature type="compositionally biased region" description="Low complexity" evidence="19">
    <location>
        <begin position="1392"/>
        <end position="1434"/>
    </location>
</feature>
<evidence type="ECO:0000256" key="21">
    <source>
        <dbReference type="SAM" id="SignalP"/>
    </source>
</evidence>
<feature type="region of interest" description="Disordered" evidence="19">
    <location>
        <begin position="1009"/>
        <end position="1099"/>
    </location>
</feature>
<comment type="function">
    <text evidence="17">During the asexual blood stage, involved in merozoite egress from host erythrocytes possibly via its interaction with the host cytoskeleton protein spectrin resulting in the destabilization of the host cytoskeleton and thus leading to erythrocyte cell membrane rupture. Involved in the binding to host erythrocytes and is required for host erythrocyte invasion.</text>
</comment>
<keyword evidence="13" id="KW-0325">Glycoprotein</keyword>
<feature type="compositionally biased region" description="Low complexity" evidence="19">
    <location>
        <begin position="697"/>
        <end position="781"/>
    </location>
</feature>
<accession>D4AFM8</accession>
<evidence type="ECO:0000256" key="1">
    <source>
        <dbReference type="ARBA" id="ARBA00004609"/>
    </source>
</evidence>
<dbReference type="InterPro" id="IPR024730">
    <property type="entry name" value="MSP1_EGF_1"/>
</dbReference>
<feature type="coiled-coil region" evidence="18">
    <location>
        <begin position="1600"/>
        <end position="1627"/>
    </location>
</feature>
<feature type="coiled-coil region" evidence="18">
    <location>
        <begin position="269"/>
        <end position="296"/>
    </location>
</feature>
<evidence type="ECO:0000256" key="15">
    <source>
        <dbReference type="ARBA" id="ARBA00031689"/>
    </source>
</evidence>
<comment type="subcellular location">
    <subcellularLocation>
        <location evidence="1">Cell membrane</location>
        <topology evidence="1">Lipid-anchor</topology>
        <topology evidence="1">GPI-anchor</topology>
    </subcellularLocation>
    <subcellularLocation>
        <location evidence="2">Secreted</location>
    </subcellularLocation>
</comment>
<feature type="region of interest" description="Disordered" evidence="19">
    <location>
        <begin position="686"/>
        <end position="799"/>
    </location>
</feature>
<dbReference type="GO" id="GO:0005886">
    <property type="term" value="C:plasma membrane"/>
    <property type="evidence" value="ECO:0007669"/>
    <property type="project" value="UniProtKB-SubCell"/>
</dbReference>
<evidence type="ECO:0000256" key="16">
    <source>
        <dbReference type="ARBA" id="ARBA00032276"/>
    </source>
</evidence>
<dbReference type="GO" id="GO:0098552">
    <property type="term" value="C:side of membrane"/>
    <property type="evidence" value="ECO:0007669"/>
    <property type="project" value="UniProtKB-KW"/>
</dbReference>
<reference evidence="24" key="1">
    <citation type="journal article" date="2010" name="BMC Evol. Biol.">
        <title>Lineage-specific positive selection at the merozoite surface protein 1 (msp1) locus of Plasmodium vivax and related simian malaria parasites.</title>
        <authorList>
            <person name="Sawai H."/>
            <person name="Otani H."/>
            <person name="Arisue N."/>
            <person name="Palacpac N."/>
            <person name="de Oliveira Martins L."/>
            <person name="Pathirana S."/>
            <person name="Handunnetti S."/>
            <person name="Kawai S."/>
            <person name="Kishino H."/>
            <person name="Horii T."/>
            <person name="Tanabe K."/>
        </authorList>
    </citation>
    <scope>NUCLEOTIDE SEQUENCE</scope>
    <source>
        <strain evidence="24">ATCC 30164</strain>
    </source>
</reference>
<dbReference type="Pfam" id="PF12946">
    <property type="entry name" value="EGF_MSP1_1"/>
    <property type="match status" value="1"/>
</dbReference>
<evidence type="ECO:0000256" key="17">
    <source>
        <dbReference type="ARBA" id="ARBA00045963"/>
    </source>
</evidence>
<organism evidence="24">
    <name type="scientific">Plasmodium fieldi</name>
    <dbReference type="NCBI Taxonomy" id="77518"/>
    <lineage>
        <taxon>Eukaryota</taxon>
        <taxon>Sar</taxon>
        <taxon>Alveolata</taxon>
        <taxon>Apicomplexa</taxon>
        <taxon>Aconoidasida</taxon>
        <taxon>Haemosporida</taxon>
        <taxon>Plasmodiidae</taxon>
        <taxon>Plasmodium</taxon>
        <taxon>Plasmodium (Plasmodium)</taxon>
    </lineage>
</organism>
<evidence type="ECO:0000256" key="12">
    <source>
        <dbReference type="ARBA" id="ARBA00023157"/>
    </source>
</evidence>
<keyword evidence="18" id="KW-0175">Coiled coil</keyword>
<feature type="coiled-coil region" evidence="18">
    <location>
        <begin position="325"/>
        <end position="352"/>
    </location>
</feature>
<keyword evidence="7" id="KW-0245">EGF-like domain</keyword>
<dbReference type="InterPro" id="IPR010901">
    <property type="entry name" value="MSP1_C"/>
</dbReference>
<feature type="region of interest" description="Disordered" evidence="19">
    <location>
        <begin position="209"/>
        <end position="253"/>
    </location>
</feature>
<keyword evidence="4 24" id="KW-0477">Merozoite</keyword>
<feature type="chain" id="PRO_5003054109" description="Merozoite surface protein 1" evidence="21">
    <location>
        <begin position="20"/>
        <end position="1862"/>
    </location>
</feature>
<evidence type="ECO:0000256" key="11">
    <source>
        <dbReference type="ARBA" id="ARBA00023136"/>
    </source>
</evidence>
<feature type="domain" description="Merozoite surface 1 C-terminal" evidence="22">
    <location>
        <begin position="1092"/>
        <end position="1686"/>
    </location>
</feature>
<evidence type="ECO:0000256" key="3">
    <source>
        <dbReference type="ARBA" id="ARBA00022062"/>
    </source>
</evidence>
<evidence type="ECO:0000256" key="10">
    <source>
        <dbReference type="ARBA" id="ARBA00022737"/>
    </source>
</evidence>
<feature type="compositionally biased region" description="Low complexity" evidence="19">
    <location>
        <begin position="234"/>
        <end position="251"/>
    </location>
</feature>
<feature type="region of interest" description="Disordered" evidence="19">
    <location>
        <begin position="1379"/>
        <end position="1434"/>
    </location>
</feature>
<protein>
    <recommendedName>
        <fullName evidence="3">Merozoite surface protein 1</fullName>
    </recommendedName>
    <alternativeName>
        <fullName evidence="15">Merozoite surface antigen</fullName>
    </alternativeName>
    <alternativeName>
        <fullName evidence="16">PMMSA</fullName>
    </alternativeName>
</protein>
<keyword evidence="11 20" id="KW-0472">Membrane</keyword>
<keyword evidence="5" id="KW-1003">Cell membrane</keyword>
<feature type="compositionally biased region" description="Low complexity" evidence="19">
    <location>
        <begin position="1009"/>
        <end position="1036"/>
    </location>
</feature>
<evidence type="ECO:0000256" key="8">
    <source>
        <dbReference type="ARBA" id="ARBA00022622"/>
    </source>
</evidence>
<keyword evidence="10" id="KW-0677">Repeat</keyword>
<feature type="compositionally biased region" description="Polar residues" evidence="19">
    <location>
        <begin position="1037"/>
        <end position="1094"/>
    </location>
</feature>
<dbReference type="PANTHER" id="PTHR23202:SF124">
    <property type="entry name" value="C2H2-TYPE DOMAIN-CONTAINING PROTEIN-RELATED"/>
    <property type="match status" value="1"/>
</dbReference>
<gene>
    <name evidence="24" type="primary">msp1</name>
</gene>
<dbReference type="SUPFAM" id="SSF57196">
    <property type="entry name" value="EGF/Laminin"/>
    <property type="match status" value="2"/>
</dbReference>
<dbReference type="EMBL" id="AB444065">
    <property type="protein sequence ID" value="BAI82253.1"/>
    <property type="molecule type" value="Genomic_DNA"/>
</dbReference>